<evidence type="ECO:0000313" key="1">
    <source>
        <dbReference type="EMBL" id="TXG89533.1"/>
    </source>
</evidence>
<dbReference type="AlphaFoldDB" id="A0A6P2CA76"/>
<gene>
    <name evidence="1" type="ORF">DW322_03955</name>
</gene>
<evidence type="ECO:0000313" key="2">
    <source>
        <dbReference type="Proteomes" id="UP000471120"/>
    </source>
</evidence>
<sequence>MNAPRGHREVLRATELLLDAAHSRDEQTILRLTVGPLRRTLLDGSDSALVSLLVDRRSGIGHPIHPVVDGDTAVVLFRSGDVAMVSVLVRSDDPRREPWLVAELGARSTGVPDGVAAVRQAPFQPLDRRILDEDLHALAERIRAADPHRELFASIDWNDRSAVLSRNTLGETRTVGDVIDESARIPEGRLDLVARTDETWLFVYLRELNPLLWLLTT</sequence>
<dbReference type="Proteomes" id="UP000471120">
    <property type="component" value="Unassembled WGS sequence"/>
</dbReference>
<proteinExistence type="predicted"/>
<comment type="caution">
    <text evidence="1">The sequence shown here is derived from an EMBL/GenBank/DDBJ whole genome shotgun (WGS) entry which is preliminary data.</text>
</comment>
<name>A0A6P2CA76_9NOCA</name>
<dbReference type="EMBL" id="QRCM01000001">
    <property type="protein sequence ID" value="TXG89533.1"/>
    <property type="molecule type" value="Genomic_DNA"/>
</dbReference>
<organism evidence="1 2">
    <name type="scientific">Rhodococcus rhodnii</name>
    <dbReference type="NCBI Taxonomy" id="38312"/>
    <lineage>
        <taxon>Bacteria</taxon>
        <taxon>Bacillati</taxon>
        <taxon>Actinomycetota</taxon>
        <taxon>Actinomycetes</taxon>
        <taxon>Mycobacteriales</taxon>
        <taxon>Nocardiaceae</taxon>
        <taxon>Rhodococcus</taxon>
    </lineage>
</organism>
<protein>
    <submittedName>
        <fullName evidence="1">Uncharacterized protein</fullName>
    </submittedName>
</protein>
<reference evidence="1 2" key="1">
    <citation type="submission" date="2018-07" db="EMBL/GenBank/DDBJ databases">
        <title>Genome sequence of Rhodococcus rhodnii ATCC 35071 from Rhodnius prolixus.</title>
        <authorList>
            <person name="Patel V."/>
            <person name="Vogel K.J."/>
        </authorList>
    </citation>
    <scope>NUCLEOTIDE SEQUENCE [LARGE SCALE GENOMIC DNA]</scope>
    <source>
        <strain evidence="1 2">ATCC 35071</strain>
    </source>
</reference>
<accession>A0A6P2CA76</accession>
<dbReference type="RefSeq" id="WP_010838461.1">
    <property type="nucleotide sequence ID" value="NZ_QRCM01000001.1"/>
</dbReference>